<reference evidence="1 2" key="1">
    <citation type="journal article" date="2021" name="Elife">
        <title>Chloroplast acquisition without the gene transfer in kleptoplastic sea slugs, Plakobranchus ocellatus.</title>
        <authorList>
            <person name="Maeda T."/>
            <person name="Takahashi S."/>
            <person name="Yoshida T."/>
            <person name="Shimamura S."/>
            <person name="Takaki Y."/>
            <person name="Nagai Y."/>
            <person name="Toyoda A."/>
            <person name="Suzuki Y."/>
            <person name="Arimoto A."/>
            <person name="Ishii H."/>
            <person name="Satoh N."/>
            <person name="Nishiyama T."/>
            <person name="Hasebe M."/>
            <person name="Maruyama T."/>
            <person name="Minagawa J."/>
            <person name="Obokata J."/>
            <person name="Shigenobu S."/>
        </authorList>
    </citation>
    <scope>NUCLEOTIDE SEQUENCE [LARGE SCALE GENOMIC DNA]</scope>
</reference>
<accession>A0AAV4A546</accession>
<gene>
    <name evidence="1" type="ORF">PoB_002853200</name>
</gene>
<dbReference type="EMBL" id="BLXT01003557">
    <property type="protein sequence ID" value="GFO02027.1"/>
    <property type="molecule type" value="Genomic_DNA"/>
</dbReference>
<protein>
    <submittedName>
        <fullName evidence="1">Uncharacterized protein</fullName>
    </submittedName>
</protein>
<dbReference type="AlphaFoldDB" id="A0AAV4A546"/>
<name>A0AAV4A546_9GAST</name>
<organism evidence="1 2">
    <name type="scientific">Plakobranchus ocellatus</name>
    <dbReference type="NCBI Taxonomy" id="259542"/>
    <lineage>
        <taxon>Eukaryota</taxon>
        <taxon>Metazoa</taxon>
        <taxon>Spiralia</taxon>
        <taxon>Lophotrochozoa</taxon>
        <taxon>Mollusca</taxon>
        <taxon>Gastropoda</taxon>
        <taxon>Heterobranchia</taxon>
        <taxon>Euthyneura</taxon>
        <taxon>Panpulmonata</taxon>
        <taxon>Sacoglossa</taxon>
        <taxon>Placobranchoidea</taxon>
        <taxon>Plakobranchidae</taxon>
        <taxon>Plakobranchus</taxon>
    </lineage>
</organism>
<sequence>MGQLEMPGKGGKYESGRPVWVCFLEMSRQGASSEHIQANEEKIQELHNIISPFLKISLIDMEKYILSNVFRDRIYVISRVDASDLGMGGYVVEAMTEKKQTFWEI</sequence>
<keyword evidence="2" id="KW-1185">Reference proteome</keyword>
<comment type="caution">
    <text evidence="1">The sequence shown here is derived from an EMBL/GenBank/DDBJ whole genome shotgun (WGS) entry which is preliminary data.</text>
</comment>
<proteinExistence type="predicted"/>
<evidence type="ECO:0000313" key="2">
    <source>
        <dbReference type="Proteomes" id="UP000735302"/>
    </source>
</evidence>
<evidence type="ECO:0000313" key="1">
    <source>
        <dbReference type="EMBL" id="GFO02027.1"/>
    </source>
</evidence>
<dbReference type="Proteomes" id="UP000735302">
    <property type="component" value="Unassembled WGS sequence"/>
</dbReference>